<gene>
    <name evidence="2" type="ORF">SAMN05216593_103181</name>
</gene>
<dbReference type="STRING" id="1190415.SAMN05216593_103181"/>
<reference evidence="2 3" key="1">
    <citation type="submission" date="2016-11" db="EMBL/GenBank/DDBJ databases">
        <authorList>
            <person name="Jaros S."/>
            <person name="Januszkiewicz K."/>
            <person name="Wedrychowicz H."/>
        </authorList>
    </citation>
    <scope>NUCLEOTIDE SEQUENCE [LARGE SCALE GENOMIC DNA]</scope>
    <source>
        <strain evidence="2 3">LMG 26898</strain>
    </source>
</reference>
<feature type="region of interest" description="Disordered" evidence="1">
    <location>
        <begin position="79"/>
        <end position="99"/>
    </location>
</feature>
<dbReference type="AlphaFoldDB" id="A0A1M7LMH2"/>
<dbReference type="EMBL" id="FRDA01000003">
    <property type="protein sequence ID" value="SHM79371.1"/>
    <property type="molecule type" value="Genomic_DNA"/>
</dbReference>
<evidence type="ECO:0000313" key="2">
    <source>
        <dbReference type="EMBL" id="SHM79371.1"/>
    </source>
</evidence>
<protein>
    <submittedName>
        <fullName evidence="2">Uncharacterized protein</fullName>
    </submittedName>
</protein>
<evidence type="ECO:0000256" key="1">
    <source>
        <dbReference type="SAM" id="MobiDB-lite"/>
    </source>
</evidence>
<sequence>MALIQSLKWRLINRIAGKPPPTKTVSIQLVWCCLTSSSCLLAKAKNRLQEAVIQEVFRREHPTVGGGLRAMASSQSLKWRSRNRIAGKPPPTKNGVDPAGLVLFDEQ</sequence>
<name>A0A1M7LMH2_9PSED</name>
<proteinExistence type="predicted"/>
<dbReference type="Proteomes" id="UP000183983">
    <property type="component" value="Unassembled WGS sequence"/>
</dbReference>
<accession>A0A1M7LMH2</accession>
<dbReference type="RefSeq" id="WP_073163587.1">
    <property type="nucleotide sequence ID" value="NZ_FRDA01000003.1"/>
</dbReference>
<organism evidence="2 3">
    <name type="scientific">Pseudomonas asturiensis</name>
    <dbReference type="NCBI Taxonomy" id="1190415"/>
    <lineage>
        <taxon>Bacteria</taxon>
        <taxon>Pseudomonadati</taxon>
        <taxon>Pseudomonadota</taxon>
        <taxon>Gammaproteobacteria</taxon>
        <taxon>Pseudomonadales</taxon>
        <taxon>Pseudomonadaceae</taxon>
        <taxon>Pseudomonas</taxon>
    </lineage>
</organism>
<evidence type="ECO:0000313" key="3">
    <source>
        <dbReference type="Proteomes" id="UP000183983"/>
    </source>
</evidence>